<name>A0AAJ0F619_9PEZI</name>
<dbReference type="AlphaFoldDB" id="A0AAJ0F619"/>
<dbReference type="EMBL" id="MU839834">
    <property type="protein sequence ID" value="KAK1755172.1"/>
    <property type="molecule type" value="Genomic_DNA"/>
</dbReference>
<evidence type="ECO:0000256" key="1">
    <source>
        <dbReference type="SAM" id="MobiDB-lite"/>
    </source>
</evidence>
<protein>
    <recommendedName>
        <fullName evidence="2">WIBG Mago-binding domain-containing protein</fullName>
    </recommendedName>
</protein>
<feature type="compositionally biased region" description="Low complexity" evidence="1">
    <location>
        <begin position="77"/>
        <end position="91"/>
    </location>
</feature>
<evidence type="ECO:0000313" key="4">
    <source>
        <dbReference type="Proteomes" id="UP001239445"/>
    </source>
</evidence>
<feature type="compositionally biased region" description="Basic and acidic residues" evidence="1">
    <location>
        <begin position="45"/>
        <end position="61"/>
    </location>
</feature>
<reference evidence="3" key="1">
    <citation type="submission" date="2023-06" db="EMBL/GenBank/DDBJ databases">
        <title>Genome-scale phylogeny and comparative genomics of the fungal order Sordariales.</title>
        <authorList>
            <consortium name="Lawrence Berkeley National Laboratory"/>
            <person name="Hensen N."/>
            <person name="Bonometti L."/>
            <person name="Westerberg I."/>
            <person name="Brannstrom I.O."/>
            <person name="Guillou S."/>
            <person name="Cros-Aarteil S."/>
            <person name="Calhoun S."/>
            <person name="Haridas S."/>
            <person name="Kuo A."/>
            <person name="Mondo S."/>
            <person name="Pangilinan J."/>
            <person name="Riley R."/>
            <person name="Labutti K."/>
            <person name="Andreopoulos B."/>
            <person name="Lipzen A."/>
            <person name="Chen C."/>
            <person name="Yanf M."/>
            <person name="Daum C."/>
            <person name="Ng V."/>
            <person name="Clum A."/>
            <person name="Steindorff A."/>
            <person name="Ohm R."/>
            <person name="Martin F."/>
            <person name="Silar P."/>
            <person name="Natvig D."/>
            <person name="Lalanne C."/>
            <person name="Gautier V."/>
            <person name="Ament-Velasquez S.L."/>
            <person name="Kruys A."/>
            <person name="Hutchinson M.I."/>
            <person name="Powell A.J."/>
            <person name="Barry K."/>
            <person name="Miller A.N."/>
            <person name="Grigoriev I.V."/>
            <person name="Debuchy R."/>
            <person name="Gladieux P."/>
            <person name="Thoren M.H."/>
            <person name="Johannesson H."/>
        </authorList>
    </citation>
    <scope>NUCLEOTIDE SEQUENCE</scope>
    <source>
        <strain evidence="3">PSN4</strain>
    </source>
</reference>
<dbReference type="GO" id="GO:0003723">
    <property type="term" value="F:RNA binding"/>
    <property type="evidence" value="ECO:0007669"/>
    <property type="project" value="TreeGrafter"/>
</dbReference>
<dbReference type="Pfam" id="PF09282">
    <property type="entry name" value="Mago-bind"/>
    <property type="match status" value="1"/>
</dbReference>
<dbReference type="Proteomes" id="UP001239445">
    <property type="component" value="Unassembled WGS sequence"/>
</dbReference>
<feature type="region of interest" description="Disordered" evidence="1">
    <location>
        <begin position="183"/>
        <end position="209"/>
    </location>
</feature>
<dbReference type="GO" id="GO:0035145">
    <property type="term" value="C:exon-exon junction complex"/>
    <property type="evidence" value="ECO:0007669"/>
    <property type="project" value="TreeGrafter"/>
</dbReference>
<keyword evidence="4" id="KW-1185">Reference proteome</keyword>
<evidence type="ECO:0000259" key="2">
    <source>
        <dbReference type="SMART" id="SM01273"/>
    </source>
</evidence>
<dbReference type="PANTHER" id="PTHR22959">
    <property type="entry name" value="PYM PROTEIN"/>
    <property type="match status" value="1"/>
</dbReference>
<feature type="compositionally biased region" description="Basic and acidic residues" evidence="1">
    <location>
        <begin position="18"/>
        <end position="33"/>
    </location>
</feature>
<feature type="compositionally biased region" description="Polar residues" evidence="1">
    <location>
        <begin position="1"/>
        <end position="16"/>
    </location>
</feature>
<evidence type="ECO:0000313" key="3">
    <source>
        <dbReference type="EMBL" id="KAK1755172.1"/>
    </source>
</evidence>
<dbReference type="InterPro" id="IPR015362">
    <property type="entry name" value="WIBG_mago-bd"/>
</dbReference>
<comment type="caution">
    <text evidence="3">The sequence shown here is derived from an EMBL/GenBank/DDBJ whole genome shotgun (WGS) entry which is preliminary data.</text>
</comment>
<dbReference type="InterPro" id="IPR036348">
    <property type="entry name" value="WIBG_N_sf"/>
</dbReference>
<dbReference type="GO" id="GO:1903259">
    <property type="term" value="P:exon-exon junction complex disassembly"/>
    <property type="evidence" value="ECO:0007669"/>
    <property type="project" value="InterPro"/>
</dbReference>
<feature type="domain" description="WIBG Mago-binding" evidence="2">
    <location>
        <begin position="19"/>
        <end position="45"/>
    </location>
</feature>
<feature type="compositionally biased region" description="Basic residues" evidence="1">
    <location>
        <begin position="92"/>
        <end position="101"/>
    </location>
</feature>
<dbReference type="SMART" id="SM01273">
    <property type="entry name" value="Mago-bind"/>
    <property type="match status" value="1"/>
</dbReference>
<dbReference type="SUPFAM" id="SSF101931">
    <property type="entry name" value="Pym (Within the bgcn gene intron protein, WIBG), N-terminal domain"/>
    <property type="match status" value="1"/>
</dbReference>
<feature type="compositionally biased region" description="Basic and acidic residues" evidence="1">
    <location>
        <begin position="146"/>
        <end position="156"/>
    </location>
</feature>
<proteinExistence type="predicted"/>
<dbReference type="PANTHER" id="PTHR22959:SF0">
    <property type="entry name" value="PARTNER OF Y14 AND MAGO"/>
    <property type="match status" value="1"/>
</dbReference>
<organism evidence="3 4">
    <name type="scientific">Echria macrotheca</name>
    <dbReference type="NCBI Taxonomy" id="438768"/>
    <lineage>
        <taxon>Eukaryota</taxon>
        <taxon>Fungi</taxon>
        <taxon>Dikarya</taxon>
        <taxon>Ascomycota</taxon>
        <taxon>Pezizomycotina</taxon>
        <taxon>Sordariomycetes</taxon>
        <taxon>Sordariomycetidae</taxon>
        <taxon>Sordariales</taxon>
        <taxon>Schizotheciaceae</taxon>
        <taxon>Echria</taxon>
    </lineage>
</organism>
<feature type="region of interest" description="Disordered" evidence="1">
    <location>
        <begin position="1"/>
        <end position="163"/>
    </location>
</feature>
<sequence length="209" mass="22480">MASSPQPTNSGIVTDETSGERHIPESVRADGTKRKAIKIRPGYRPPEDVEVYKNRTAETFRNRGKGPVPGAEGLAESKPAQSPAISASAAKNAKRREARKKAKEEQAKDDTKSDPSTLSAAAAAEELDPEVEKEKKARNLKKKLRQAKELKEKKDGGGSLLPEQIAKVIKINELIRELEALGFDADGEPKKSGDDTASPAAAKETSGKE</sequence>
<gene>
    <name evidence="3" type="ORF">QBC47DRAFT_210977</name>
</gene>
<accession>A0AAJ0F619</accession>
<dbReference type="InterPro" id="IPR039333">
    <property type="entry name" value="PYM1"/>
</dbReference>
<dbReference type="GO" id="GO:0005737">
    <property type="term" value="C:cytoplasm"/>
    <property type="evidence" value="ECO:0007669"/>
    <property type="project" value="TreeGrafter"/>
</dbReference>
<feature type="compositionally biased region" description="Basic and acidic residues" evidence="1">
    <location>
        <begin position="102"/>
        <end position="113"/>
    </location>
</feature>